<dbReference type="EMBL" id="CP030032">
    <property type="protein sequence ID" value="AWV90199.1"/>
    <property type="molecule type" value="Genomic_DNA"/>
</dbReference>
<gene>
    <name evidence="1" type="ORF">DN745_12990</name>
</gene>
<organism evidence="1 2">
    <name type="scientific">Bradymonas sediminis</name>
    <dbReference type="NCBI Taxonomy" id="1548548"/>
    <lineage>
        <taxon>Bacteria</taxon>
        <taxon>Deltaproteobacteria</taxon>
        <taxon>Bradymonadales</taxon>
        <taxon>Bradymonadaceae</taxon>
        <taxon>Bradymonas</taxon>
    </lineage>
</organism>
<dbReference type="AlphaFoldDB" id="A0A2Z4FMK3"/>
<name>A0A2Z4FMK3_9DELT</name>
<reference evidence="1 2" key="1">
    <citation type="submission" date="2018-06" db="EMBL/GenBank/DDBJ databases">
        <title>Lujinxingia sediminis gen. nov. sp. nov., a new facultative anaerobic member of the class Deltaproteobacteria, and proposal of Lujinxingaceae fam. nov.</title>
        <authorList>
            <person name="Guo L.-Y."/>
            <person name="Li C.-M."/>
            <person name="Wang S."/>
            <person name="Du Z.-J."/>
        </authorList>
    </citation>
    <scope>NUCLEOTIDE SEQUENCE [LARGE SCALE GENOMIC DNA]</scope>
    <source>
        <strain evidence="1 2">FA350</strain>
    </source>
</reference>
<protein>
    <submittedName>
        <fullName evidence="1">Uncharacterized protein</fullName>
    </submittedName>
</protein>
<evidence type="ECO:0000313" key="2">
    <source>
        <dbReference type="Proteomes" id="UP000249799"/>
    </source>
</evidence>
<dbReference type="KEGG" id="bsed:DN745_12990"/>
<dbReference type="Proteomes" id="UP000249799">
    <property type="component" value="Chromosome"/>
</dbReference>
<dbReference type="RefSeq" id="WP_111335453.1">
    <property type="nucleotide sequence ID" value="NZ_CP030032.1"/>
</dbReference>
<proteinExistence type="predicted"/>
<evidence type="ECO:0000313" key="1">
    <source>
        <dbReference type="EMBL" id="AWV90199.1"/>
    </source>
</evidence>
<sequence>MITHAADLLQKSLAKIHTAPGARVPAAKIISALEALIERQEDVYDQIILPELGLGERFDVRSHQLEKSGVARQYRGGEVWLFDGVPVQNWLHAPLLIPFEDLEDTLILARVRDLPAGVARQLRPPLIPGVRRALEALDWVVIDSGGFEGGRMEHAEFLDEIGERPWIRVDHDPETGAARFETWRGEEAQSGWASNIFDAFEYLAGDPDAPVQLHDPNWPKDPDAKPFETAVSLDLLDDPYSICRRLIFQDAGLDIDRLGPLVTWKDSPDMLFEFTDEDDSMLSDIGSWMASRFDGDAAYFAALMADWFAEIRANLPVEVPGLGFLHEVVLPALVLRRPRPLVGALDAGTTILAPLRLFAATDLPAEEWIDTE</sequence>
<dbReference type="OrthoDB" id="5494846at2"/>
<keyword evidence="2" id="KW-1185">Reference proteome</keyword>
<accession>A0A2Z4FMK3</accession>